<organism evidence="2 3">
    <name type="scientific">Nocardia terpenica</name>
    <dbReference type="NCBI Taxonomy" id="455432"/>
    <lineage>
        <taxon>Bacteria</taxon>
        <taxon>Bacillati</taxon>
        <taxon>Actinomycetota</taxon>
        <taxon>Actinomycetes</taxon>
        <taxon>Mycobacteriales</taxon>
        <taxon>Nocardiaceae</taxon>
        <taxon>Nocardia</taxon>
    </lineage>
</organism>
<proteinExistence type="predicted"/>
<dbReference type="RefSeq" id="WP_067577665.1">
    <property type="nucleotide sequence ID" value="NZ_JABMCZ010000003.1"/>
</dbReference>
<dbReference type="EMBL" id="LWGR01000015">
    <property type="protein sequence ID" value="KZM70398.1"/>
    <property type="molecule type" value="Genomic_DNA"/>
</dbReference>
<evidence type="ECO:0008006" key="4">
    <source>
        <dbReference type="Google" id="ProtNLM"/>
    </source>
</evidence>
<comment type="caution">
    <text evidence="2">The sequence shown here is derived from an EMBL/GenBank/DDBJ whole genome shotgun (WGS) entry which is preliminary data.</text>
</comment>
<evidence type="ECO:0000256" key="1">
    <source>
        <dbReference type="SAM" id="MobiDB-lite"/>
    </source>
</evidence>
<name>A0A161XB69_9NOCA</name>
<dbReference type="AlphaFoldDB" id="A0A161XB69"/>
<feature type="region of interest" description="Disordered" evidence="1">
    <location>
        <begin position="144"/>
        <end position="175"/>
    </location>
</feature>
<reference evidence="2 3" key="1">
    <citation type="submission" date="2016-04" db="EMBL/GenBank/DDBJ databases">
        <authorList>
            <person name="Evans L.H."/>
            <person name="Alamgir A."/>
            <person name="Owens N."/>
            <person name="Weber N.D."/>
            <person name="Virtaneva K."/>
            <person name="Barbian K."/>
            <person name="Babar A."/>
            <person name="Rosenke K."/>
        </authorList>
    </citation>
    <scope>NUCLEOTIDE SEQUENCE [LARGE SCALE GENOMIC DNA]</scope>
    <source>
        <strain evidence="2 3">IFM 0406</strain>
    </source>
</reference>
<evidence type="ECO:0000313" key="2">
    <source>
        <dbReference type="EMBL" id="KZM70398.1"/>
    </source>
</evidence>
<feature type="compositionally biased region" description="Basic and acidic residues" evidence="1">
    <location>
        <begin position="152"/>
        <end position="168"/>
    </location>
</feature>
<sequence>MASLVERLERLRGEFASTAVEAATALADVIDPASIDRHIEQVELDTTRRITLEQQARLDAQKALATVEAQLAEALELRDLATAALEDAAEQAAEAIARLEEVESRCREVEADAARRIAAVESDRSQRLRKAEATLRQMRAHIDSARMAQSRAEAERDAAHRRAERLESENASLRSRLDEQVQQHHHAIEARDIEFARAITAARAMADRSEREHREQISEMLEAIVSPSRRERGEASG</sequence>
<evidence type="ECO:0000313" key="3">
    <source>
        <dbReference type="Proteomes" id="UP000076512"/>
    </source>
</evidence>
<dbReference type="Proteomes" id="UP000076512">
    <property type="component" value="Unassembled WGS sequence"/>
</dbReference>
<protein>
    <recommendedName>
        <fullName evidence="4">PspA/IM30 family protein</fullName>
    </recommendedName>
</protein>
<dbReference type="STRING" id="455432.AWN90_03705"/>
<keyword evidence="3" id="KW-1185">Reference proteome</keyword>
<gene>
    <name evidence="2" type="ORF">AWN90_03705</name>
</gene>
<accession>A0A161XB69</accession>